<evidence type="ECO:0008006" key="8">
    <source>
        <dbReference type="Google" id="ProtNLM"/>
    </source>
</evidence>
<dbReference type="InterPro" id="IPR018499">
    <property type="entry name" value="Tetraspanin/Peripherin"/>
</dbReference>
<keyword evidence="3 5" id="KW-1133">Transmembrane helix</keyword>
<dbReference type="Proteomes" id="UP001295684">
    <property type="component" value="Unassembled WGS sequence"/>
</dbReference>
<name>A0AAD1XXC5_EUPCR</name>
<organism evidence="6 7">
    <name type="scientific">Euplotes crassus</name>
    <dbReference type="NCBI Taxonomy" id="5936"/>
    <lineage>
        <taxon>Eukaryota</taxon>
        <taxon>Sar</taxon>
        <taxon>Alveolata</taxon>
        <taxon>Ciliophora</taxon>
        <taxon>Intramacronucleata</taxon>
        <taxon>Spirotrichea</taxon>
        <taxon>Hypotrichia</taxon>
        <taxon>Euplotida</taxon>
        <taxon>Euplotidae</taxon>
        <taxon>Moneuplotes</taxon>
    </lineage>
</organism>
<dbReference type="Pfam" id="PF00335">
    <property type="entry name" value="Tetraspanin"/>
    <property type="match status" value="1"/>
</dbReference>
<feature type="transmembrane region" description="Helical" evidence="5">
    <location>
        <begin position="259"/>
        <end position="279"/>
    </location>
</feature>
<feature type="transmembrane region" description="Helical" evidence="5">
    <location>
        <begin position="54"/>
        <end position="76"/>
    </location>
</feature>
<dbReference type="AlphaFoldDB" id="A0AAD1XXC5"/>
<dbReference type="PROSITE" id="PS51257">
    <property type="entry name" value="PROKAR_LIPOPROTEIN"/>
    <property type="match status" value="1"/>
</dbReference>
<keyword evidence="7" id="KW-1185">Reference proteome</keyword>
<keyword evidence="4 5" id="KW-0472">Membrane</keyword>
<reference evidence="6" key="1">
    <citation type="submission" date="2023-07" db="EMBL/GenBank/DDBJ databases">
        <authorList>
            <consortium name="AG Swart"/>
            <person name="Singh M."/>
            <person name="Singh A."/>
            <person name="Seah K."/>
            <person name="Emmerich C."/>
        </authorList>
    </citation>
    <scope>NUCLEOTIDE SEQUENCE</scope>
    <source>
        <strain evidence="6">DP1</strain>
    </source>
</reference>
<evidence type="ECO:0000256" key="1">
    <source>
        <dbReference type="ARBA" id="ARBA00004141"/>
    </source>
</evidence>
<accession>A0AAD1XXC5</accession>
<comment type="caution">
    <text evidence="6">The sequence shown here is derived from an EMBL/GenBank/DDBJ whole genome shotgun (WGS) entry which is preliminary data.</text>
</comment>
<evidence type="ECO:0000256" key="3">
    <source>
        <dbReference type="ARBA" id="ARBA00022989"/>
    </source>
</evidence>
<protein>
    <recommendedName>
        <fullName evidence="8">Tetraspanin family protein</fullName>
    </recommendedName>
</protein>
<evidence type="ECO:0000256" key="4">
    <source>
        <dbReference type="ARBA" id="ARBA00023136"/>
    </source>
</evidence>
<comment type="subcellular location">
    <subcellularLocation>
        <location evidence="1">Membrane</location>
        <topology evidence="1">Multi-pass membrane protein</topology>
    </subcellularLocation>
</comment>
<dbReference type="GO" id="GO:0016020">
    <property type="term" value="C:membrane"/>
    <property type="evidence" value="ECO:0007669"/>
    <property type="project" value="UniProtKB-SubCell"/>
</dbReference>
<proteinExistence type="predicted"/>
<evidence type="ECO:0000256" key="5">
    <source>
        <dbReference type="SAM" id="Phobius"/>
    </source>
</evidence>
<dbReference type="EMBL" id="CAMPGE010022226">
    <property type="protein sequence ID" value="CAI2380281.1"/>
    <property type="molecule type" value="Genomic_DNA"/>
</dbReference>
<gene>
    <name evidence="6" type="ORF">ECRASSUSDP1_LOCUS21713</name>
</gene>
<feature type="transmembrane region" description="Helical" evidence="5">
    <location>
        <begin position="83"/>
        <end position="108"/>
    </location>
</feature>
<keyword evidence="2 5" id="KW-0812">Transmembrane</keyword>
<evidence type="ECO:0000313" key="6">
    <source>
        <dbReference type="EMBL" id="CAI2380281.1"/>
    </source>
</evidence>
<evidence type="ECO:0000313" key="7">
    <source>
        <dbReference type="Proteomes" id="UP001295684"/>
    </source>
</evidence>
<evidence type="ECO:0000256" key="2">
    <source>
        <dbReference type="ARBA" id="ARBA00022692"/>
    </source>
</evidence>
<sequence>MCYFPPKCVKVALFFVSLFLIACGAVSIWFGVTAKDFTIYGIIGSLAGFDLQQILFLVFVILGCFLFFVCVCGACISLKRVCLVHCCFTLMVTLSFIVFLVTGIGLIVGTELIVKEMDKACEDPNAGGISESFRELYASADTIYCINGITGCECYVNSTRLVGPGYTMVNSSSTVIRVQQCTAHLEEAYADYGVSFDDLNAIMEYLTYFGDIEREYKCSGICTFKNKYYFSDINIGAPEKTCFDVIRDDIILGDVRNYGIGYTVSGAVLFIIWFVQYGLCCRKKKNARKGQTKMF</sequence>
<feature type="transmembrane region" description="Helical" evidence="5">
    <location>
        <begin position="12"/>
        <end position="34"/>
    </location>
</feature>